<evidence type="ECO:0000313" key="3">
    <source>
        <dbReference type="Proteomes" id="UP000187134"/>
    </source>
</evidence>
<evidence type="ECO:0000256" key="1">
    <source>
        <dbReference type="SAM" id="Phobius"/>
    </source>
</evidence>
<dbReference type="Proteomes" id="UP000187134">
    <property type="component" value="Unassembled WGS sequence"/>
</dbReference>
<organism evidence="2 3">
    <name type="scientific">Paenibacillus amylolyticus</name>
    <dbReference type="NCBI Taxonomy" id="1451"/>
    <lineage>
        <taxon>Bacteria</taxon>
        <taxon>Bacillati</taxon>
        <taxon>Bacillota</taxon>
        <taxon>Bacilli</taxon>
        <taxon>Bacillales</taxon>
        <taxon>Paenibacillaceae</taxon>
        <taxon>Paenibacillus</taxon>
    </lineage>
</organism>
<evidence type="ECO:0000313" key="2">
    <source>
        <dbReference type="EMBL" id="OMF08724.1"/>
    </source>
</evidence>
<name>A0A1R1BJQ8_PAEAM</name>
<gene>
    <name evidence="2" type="ORF">BK131_25615</name>
</gene>
<protein>
    <submittedName>
        <fullName evidence="2">Uncharacterized protein</fullName>
    </submittedName>
</protein>
<keyword evidence="1" id="KW-0812">Transmembrane</keyword>
<comment type="caution">
    <text evidence="2">The sequence shown here is derived from an EMBL/GenBank/DDBJ whole genome shotgun (WGS) entry which is preliminary data.</text>
</comment>
<sequence>MFLGIQPDVRIRMVNEKEKEISMQSKNAAFSIEFSCNLEMLYRLEVKTYVLSCTILKFFLYLNYVVISLTLKIICPIDSISERLISLKKTFI</sequence>
<keyword evidence="1" id="KW-0472">Membrane</keyword>
<reference evidence="2 3" key="1">
    <citation type="submission" date="2016-11" db="EMBL/GenBank/DDBJ databases">
        <title>Paenibacillus species isolates.</title>
        <authorList>
            <person name="Beno S.M."/>
        </authorList>
    </citation>
    <scope>NUCLEOTIDE SEQUENCE [LARGE SCALE GENOMIC DNA]</scope>
    <source>
        <strain evidence="2 3">FSL H8-0246</strain>
    </source>
</reference>
<feature type="transmembrane region" description="Helical" evidence="1">
    <location>
        <begin position="49"/>
        <end position="74"/>
    </location>
</feature>
<accession>A0A1R1BJQ8</accession>
<proteinExistence type="predicted"/>
<dbReference type="EMBL" id="MRTJ01000016">
    <property type="protein sequence ID" value="OMF08724.1"/>
    <property type="molecule type" value="Genomic_DNA"/>
</dbReference>
<dbReference type="AlphaFoldDB" id="A0A1R1BJQ8"/>
<keyword evidence="1" id="KW-1133">Transmembrane helix</keyword>